<dbReference type="InterPro" id="IPR049492">
    <property type="entry name" value="BD-FAE-like_dom"/>
</dbReference>
<organism evidence="3 4">
    <name type="scientific">Lysobacter korlensis</name>
    <dbReference type="NCBI Taxonomy" id="553636"/>
    <lineage>
        <taxon>Bacteria</taxon>
        <taxon>Pseudomonadati</taxon>
        <taxon>Pseudomonadota</taxon>
        <taxon>Gammaproteobacteria</taxon>
        <taxon>Lysobacterales</taxon>
        <taxon>Lysobacteraceae</taxon>
        <taxon>Lysobacter</taxon>
    </lineage>
</organism>
<gene>
    <name evidence="3" type="ORF">ACFFGH_21845</name>
</gene>
<dbReference type="GO" id="GO:0016787">
    <property type="term" value="F:hydrolase activity"/>
    <property type="evidence" value="ECO:0007669"/>
    <property type="project" value="UniProtKB-KW"/>
</dbReference>
<name>A0ABV6RV63_9GAMM</name>
<proteinExistence type="predicted"/>
<sequence length="326" mass="34177">MFLPIRRERHRWMRARLVAVPMLFALAAVGCAGSGGVQRPPVTGAAAEAVAEPVLVELPSYPGVTVLEDEQYATAGGEPLLLDVCLPPEAPDGSPGLRAAVVSIHGGSWSRGDKTDPHWRNVCEWLASDGFVVFSINYRLAPEWTFPAQPDDVRSAVAWIREPEQLRAFSVDPARIGAFGGSAGGNLAALLGTEGTGPLTEGTRVAAVAELSGPADLTGSAASGPVAADFARVQASYLGCLEAPSCDAAEPASPLSWIDPTDPPFFIGHAANERIPLAQSRTFAAALEAAGVPVQLAVVDGMLHSVALLNEPMRVAIRDFFLRELG</sequence>
<dbReference type="RefSeq" id="WP_386672259.1">
    <property type="nucleotide sequence ID" value="NZ_JBHLTG010000005.1"/>
</dbReference>
<dbReference type="Proteomes" id="UP001589896">
    <property type="component" value="Unassembled WGS sequence"/>
</dbReference>
<accession>A0ABV6RV63</accession>
<reference evidence="3 4" key="1">
    <citation type="submission" date="2024-09" db="EMBL/GenBank/DDBJ databases">
        <authorList>
            <person name="Sun Q."/>
            <person name="Mori K."/>
        </authorList>
    </citation>
    <scope>NUCLEOTIDE SEQUENCE [LARGE SCALE GENOMIC DNA]</scope>
    <source>
        <strain evidence="3 4">KCTC 23076</strain>
    </source>
</reference>
<dbReference type="Pfam" id="PF20434">
    <property type="entry name" value="BD-FAE"/>
    <property type="match status" value="1"/>
</dbReference>
<evidence type="ECO:0000259" key="2">
    <source>
        <dbReference type="Pfam" id="PF20434"/>
    </source>
</evidence>
<dbReference type="InterPro" id="IPR050300">
    <property type="entry name" value="GDXG_lipolytic_enzyme"/>
</dbReference>
<evidence type="ECO:0000313" key="4">
    <source>
        <dbReference type="Proteomes" id="UP001589896"/>
    </source>
</evidence>
<feature type="domain" description="BD-FAE-like" evidence="2">
    <location>
        <begin position="83"/>
        <end position="287"/>
    </location>
</feature>
<dbReference type="InterPro" id="IPR029058">
    <property type="entry name" value="AB_hydrolase_fold"/>
</dbReference>
<dbReference type="EMBL" id="JBHLTG010000005">
    <property type="protein sequence ID" value="MFC0680484.1"/>
    <property type="molecule type" value="Genomic_DNA"/>
</dbReference>
<dbReference type="Gene3D" id="3.40.50.1820">
    <property type="entry name" value="alpha/beta hydrolase"/>
    <property type="match status" value="1"/>
</dbReference>
<comment type="caution">
    <text evidence="3">The sequence shown here is derived from an EMBL/GenBank/DDBJ whole genome shotgun (WGS) entry which is preliminary data.</text>
</comment>
<keyword evidence="4" id="KW-1185">Reference proteome</keyword>
<dbReference type="PANTHER" id="PTHR48081:SF13">
    <property type="entry name" value="ALPHA_BETA HYDROLASE"/>
    <property type="match status" value="1"/>
</dbReference>
<dbReference type="SUPFAM" id="SSF53474">
    <property type="entry name" value="alpha/beta-Hydrolases"/>
    <property type="match status" value="1"/>
</dbReference>
<keyword evidence="1 3" id="KW-0378">Hydrolase</keyword>
<dbReference type="PANTHER" id="PTHR48081">
    <property type="entry name" value="AB HYDROLASE SUPERFAMILY PROTEIN C4A8.06C"/>
    <property type="match status" value="1"/>
</dbReference>
<evidence type="ECO:0000256" key="1">
    <source>
        <dbReference type="ARBA" id="ARBA00022801"/>
    </source>
</evidence>
<evidence type="ECO:0000313" key="3">
    <source>
        <dbReference type="EMBL" id="MFC0680484.1"/>
    </source>
</evidence>
<dbReference type="PROSITE" id="PS51257">
    <property type="entry name" value="PROKAR_LIPOPROTEIN"/>
    <property type="match status" value="1"/>
</dbReference>
<protein>
    <submittedName>
        <fullName evidence="3">Alpha/beta hydrolase</fullName>
    </submittedName>
</protein>